<dbReference type="Proteomes" id="UP000001542">
    <property type="component" value="Unassembled WGS sequence"/>
</dbReference>
<reference evidence="1" key="1">
    <citation type="submission" date="2006-10" db="EMBL/GenBank/DDBJ databases">
        <authorList>
            <person name="Amadeo P."/>
            <person name="Zhao Q."/>
            <person name="Wortman J."/>
            <person name="Fraser-Liggett C."/>
            <person name="Carlton J."/>
        </authorList>
    </citation>
    <scope>NUCLEOTIDE SEQUENCE</scope>
    <source>
        <strain evidence="1">G3</strain>
    </source>
</reference>
<gene>
    <name evidence="1" type="ORF">TVAG_000560</name>
</gene>
<evidence type="ECO:0000313" key="1">
    <source>
        <dbReference type="EMBL" id="EAY07772.1"/>
    </source>
</evidence>
<keyword evidence="2" id="KW-1185">Reference proteome</keyword>
<protein>
    <submittedName>
        <fullName evidence="1">Uncharacterized protein</fullName>
    </submittedName>
</protein>
<name>A2EHT2_TRIV3</name>
<dbReference type="AlphaFoldDB" id="A2EHT2"/>
<reference evidence="1" key="2">
    <citation type="journal article" date="2007" name="Science">
        <title>Draft genome sequence of the sexually transmitted pathogen Trichomonas vaginalis.</title>
        <authorList>
            <person name="Carlton J.M."/>
            <person name="Hirt R.P."/>
            <person name="Silva J.C."/>
            <person name="Delcher A.L."/>
            <person name="Schatz M."/>
            <person name="Zhao Q."/>
            <person name="Wortman J.R."/>
            <person name="Bidwell S.L."/>
            <person name="Alsmark U.C.M."/>
            <person name="Besteiro S."/>
            <person name="Sicheritz-Ponten T."/>
            <person name="Noel C.J."/>
            <person name="Dacks J.B."/>
            <person name="Foster P.G."/>
            <person name="Simillion C."/>
            <person name="Van de Peer Y."/>
            <person name="Miranda-Saavedra D."/>
            <person name="Barton G.J."/>
            <person name="Westrop G.D."/>
            <person name="Mueller S."/>
            <person name="Dessi D."/>
            <person name="Fiori P.L."/>
            <person name="Ren Q."/>
            <person name="Paulsen I."/>
            <person name="Zhang H."/>
            <person name="Bastida-Corcuera F.D."/>
            <person name="Simoes-Barbosa A."/>
            <person name="Brown M.T."/>
            <person name="Hayes R.D."/>
            <person name="Mukherjee M."/>
            <person name="Okumura C.Y."/>
            <person name="Schneider R."/>
            <person name="Smith A.J."/>
            <person name="Vanacova S."/>
            <person name="Villalvazo M."/>
            <person name="Haas B.J."/>
            <person name="Pertea M."/>
            <person name="Feldblyum T.V."/>
            <person name="Utterback T.R."/>
            <person name="Shu C.L."/>
            <person name="Osoegawa K."/>
            <person name="de Jong P.J."/>
            <person name="Hrdy I."/>
            <person name="Horvathova L."/>
            <person name="Zubacova Z."/>
            <person name="Dolezal P."/>
            <person name="Malik S.B."/>
            <person name="Logsdon J.M. Jr."/>
            <person name="Henze K."/>
            <person name="Gupta A."/>
            <person name="Wang C.C."/>
            <person name="Dunne R.L."/>
            <person name="Upcroft J.A."/>
            <person name="Upcroft P."/>
            <person name="White O."/>
            <person name="Salzberg S.L."/>
            <person name="Tang P."/>
            <person name="Chiu C.-H."/>
            <person name="Lee Y.-S."/>
            <person name="Embley T.M."/>
            <person name="Coombs G.H."/>
            <person name="Mottram J.C."/>
            <person name="Tachezy J."/>
            <person name="Fraser-Liggett C.M."/>
            <person name="Johnson P.J."/>
        </authorList>
    </citation>
    <scope>NUCLEOTIDE SEQUENCE [LARGE SCALE GENOMIC DNA]</scope>
    <source>
        <strain evidence="1">G3</strain>
    </source>
</reference>
<dbReference type="VEuPathDB" id="TrichDB:TVAG_000560"/>
<dbReference type="EMBL" id="DS113392">
    <property type="protein sequence ID" value="EAY07772.1"/>
    <property type="molecule type" value="Genomic_DNA"/>
</dbReference>
<accession>A2EHT2</accession>
<dbReference type="InParanoid" id="A2EHT2"/>
<sequence length="135" mass="15269">MANPILNNINKPTKVSNTENDFTLQFTIPNNVEAGQKYLLLKLINPLNQESPVFGVSLTITKEREVTSSSITCQKTQAMMLDEKEYLFKCNIDNIETNAVIYKAKVGPYDSNGYTDQLDIDLRMNPNGNENEYNV</sequence>
<dbReference type="VEuPathDB" id="TrichDB:TVAGG3_0077060"/>
<proteinExistence type="predicted"/>
<evidence type="ECO:0000313" key="2">
    <source>
        <dbReference type="Proteomes" id="UP000001542"/>
    </source>
</evidence>
<dbReference type="KEGG" id="tva:4765667"/>
<dbReference type="RefSeq" id="XP_001319995.1">
    <property type="nucleotide sequence ID" value="XM_001319960.1"/>
</dbReference>
<organism evidence="1 2">
    <name type="scientific">Trichomonas vaginalis (strain ATCC PRA-98 / G3)</name>
    <dbReference type="NCBI Taxonomy" id="412133"/>
    <lineage>
        <taxon>Eukaryota</taxon>
        <taxon>Metamonada</taxon>
        <taxon>Parabasalia</taxon>
        <taxon>Trichomonadida</taxon>
        <taxon>Trichomonadidae</taxon>
        <taxon>Trichomonas</taxon>
    </lineage>
</organism>